<evidence type="ECO:0000313" key="1">
    <source>
        <dbReference type="EMBL" id="RFP77252.1"/>
    </source>
</evidence>
<organism evidence="1 2">
    <name type="scientific">Hydrogenophaga borbori</name>
    <dbReference type="NCBI Taxonomy" id="2294117"/>
    <lineage>
        <taxon>Bacteria</taxon>
        <taxon>Pseudomonadati</taxon>
        <taxon>Pseudomonadota</taxon>
        <taxon>Betaproteobacteria</taxon>
        <taxon>Burkholderiales</taxon>
        <taxon>Comamonadaceae</taxon>
        <taxon>Hydrogenophaga</taxon>
    </lineage>
</organism>
<proteinExistence type="predicted"/>
<dbReference type="RefSeq" id="WP_116960464.1">
    <property type="nucleotide sequence ID" value="NZ_QVLS01000012.1"/>
</dbReference>
<name>A0A372EFS8_9BURK</name>
<protein>
    <submittedName>
        <fullName evidence="1">Uncharacterized protein</fullName>
    </submittedName>
</protein>
<gene>
    <name evidence="1" type="ORF">DY262_18010</name>
</gene>
<evidence type="ECO:0000313" key="2">
    <source>
        <dbReference type="Proteomes" id="UP000261931"/>
    </source>
</evidence>
<sequence>MLNLKLQLTDEMRRSVTRTGSIRNVGTTHAPRLATELALGNGEPSVTSTCEMPFTWELTVPQVVVHCLATTLARDSSPRLDVRKSMGTAQVSVRRGSRVLVAHTAWRVYEDMHDESGEWEPLGRRAVTAWQLAMLMLQRPREPAFATAKTSMPPAHVKAQRSYCRVSDLPEALQADYWAHGCLQPQPMVKGVPDAVYPHEMARFLALHN</sequence>
<reference evidence="1 2" key="1">
    <citation type="submission" date="2018-08" db="EMBL/GenBank/DDBJ databases">
        <title>Hydrogenophaga sp. LA-38 isolated from sludge.</title>
        <authorList>
            <person name="Im W.-T."/>
        </authorList>
    </citation>
    <scope>NUCLEOTIDE SEQUENCE [LARGE SCALE GENOMIC DNA]</scope>
    <source>
        <strain evidence="1 2">LA-38</strain>
    </source>
</reference>
<dbReference type="AlphaFoldDB" id="A0A372EFS8"/>
<accession>A0A372EFS8</accession>
<comment type="caution">
    <text evidence="1">The sequence shown here is derived from an EMBL/GenBank/DDBJ whole genome shotgun (WGS) entry which is preliminary data.</text>
</comment>
<dbReference type="Proteomes" id="UP000261931">
    <property type="component" value="Unassembled WGS sequence"/>
</dbReference>
<keyword evidence="2" id="KW-1185">Reference proteome</keyword>
<dbReference type="EMBL" id="QVLS01000012">
    <property type="protein sequence ID" value="RFP77252.1"/>
    <property type="molecule type" value="Genomic_DNA"/>
</dbReference>